<comment type="caution">
    <text evidence="1">The sequence shown here is derived from an EMBL/GenBank/DDBJ whole genome shotgun (WGS) entry which is preliminary data.</text>
</comment>
<organism evidence="1 2">
    <name type="scientific">Nonomuraea purpurea</name>
    <dbReference type="NCBI Taxonomy" id="1849276"/>
    <lineage>
        <taxon>Bacteria</taxon>
        <taxon>Bacillati</taxon>
        <taxon>Actinomycetota</taxon>
        <taxon>Actinomycetes</taxon>
        <taxon>Streptosporangiales</taxon>
        <taxon>Streptosporangiaceae</taxon>
        <taxon>Nonomuraea</taxon>
    </lineage>
</organism>
<keyword evidence="2" id="KW-1185">Reference proteome</keyword>
<evidence type="ECO:0008006" key="3">
    <source>
        <dbReference type="Google" id="ProtNLM"/>
    </source>
</evidence>
<proteinExistence type="predicted"/>
<dbReference type="Proteomes" id="UP001595851">
    <property type="component" value="Unassembled WGS sequence"/>
</dbReference>
<name>A0ABV8GQD4_9ACTN</name>
<sequence length="369" mass="39476">MASDLLLSLRLGPLLAEQVPREVVDALLSVQVSEGVGQPGGFRLSFGTGRRSLLFRELLPSGALDPPARAQIVVTIRGQATVLMDGVVTRHEVTPSAEPGQARLTLTGEDVSRMMDVVDFTGVPFMGLPPEARVALICAKYPMYGLVPQIVPSVYLADPNPLESVPAQQGTDLAYLKALAAQAGYQFYVEPGSVPGVNVAYWGPLVRAGTPQPTLWANADTATNVETLTFTFDGFSATQYVVLVQEPITKFPVPIPVPDITPVNPPMGARRPTPLKVSAIRGLAKLSAMQATGVALSRAADSYEVISGQGTLDVLRYGQPLRARRPVTVRGASLGYDGAYFVKSVTHDIKRGAYTQHFTLTRNAFLPLP</sequence>
<dbReference type="EMBL" id="JBHSBI010000041">
    <property type="protein sequence ID" value="MFC4015154.1"/>
    <property type="molecule type" value="Genomic_DNA"/>
</dbReference>
<gene>
    <name evidence="1" type="ORF">ACFOY2_48620</name>
</gene>
<dbReference type="RefSeq" id="WP_379534974.1">
    <property type="nucleotide sequence ID" value="NZ_JBHSBI010000041.1"/>
</dbReference>
<protein>
    <recommendedName>
        <fullName evidence="3">Phage late control D family protein</fullName>
    </recommendedName>
</protein>
<accession>A0ABV8GQD4</accession>
<reference evidence="2" key="1">
    <citation type="journal article" date="2019" name="Int. J. Syst. Evol. Microbiol.">
        <title>The Global Catalogue of Microorganisms (GCM) 10K type strain sequencing project: providing services to taxonomists for standard genome sequencing and annotation.</title>
        <authorList>
            <consortium name="The Broad Institute Genomics Platform"/>
            <consortium name="The Broad Institute Genome Sequencing Center for Infectious Disease"/>
            <person name="Wu L."/>
            <person name="Ma J."/>
        </authorList>
    </citation>
    <scope>NUCLEOTIDE SEQUENCE [LARGE SCALE GENOMIC DNA]</scope>
    <source>
        <strain evidence="2">TBRC 1276</strain>
    </source>
</reference>
<evidence type="ECO:0000313" key="1">
    <source>
        <dbReference type="EMBL" id="MFC4015154.1"/>
    </source>
</evidence>
<evidence type="ECO:0000313" key="2">
    <source>
        <dbReference type="Proteomes" id="UP001595851"/>
    </source>
</evidence>